<keyword evidence="7" id="KW-1185">Reference proteome</keyword>
<dbReference type="EMBL" id="KZ680220">
    <property type="protein sequence ID" value="PTB63227.1"/>
    <property type="molecule type" value="Genomic_DNA"/>
</dbReference>
<evidence type="ECO:0000313" key="7">
    <source>
        <dbReference type="Proteomes" id="UP000241546"/>
    </source>
</evidence>
<evidence type="ECO:0000256" key="4">
    <source>
        <dbReference type="SAM" id="Phobius"/>
    </source>
</evidence>
<feature type="transmembrane region" description="Helical" evidence="4">
    <location>
        <begin position="131"/>
        <end position="151"/>
    </location>
</feature>
<feature type="transmembrane region" description="Helical" evidence="4">
    <location>
        <begin position="157"/>
        <end position="181"/>
    </location>
</feature>
<protein>
    <submittedName>
        <fullName evidence="6">MFS general substrate transporter</fullName>
    </submittedName>
</protein>
<dbReference type="PROSITE" id="PS50850">
    <property type="entry name" value="MFS"/>
    <property type="match status" value="1"/>
</dbReference>
<dbReference type="AlphaFoldDB" id="A0A2T4B1M8"/>
<feature type="transmembrane region" description="Helical" evidence="4">
    <location>
        <begin position="266"/>
        <end position="288"/>
    </location>
</feature>
<reference evidence="7" key="1">
    <citation type="submission" date="2016-07" db="EMBL/GenBank/DDBJ databases">
        <title>Multiple horizontal gene transfer events from other fungi enriched the ability of initially mycotrophic Trichoderma (Ascomycota) to feed on dead plant biomass.</title>
        <authorList>
            <consortium name="DOE Joint Genome Institute"/>
            <person name="Atanasova L."/>
            <person name="Chenthamara K."/>
            <person name="Zhang J."/>
            <person name="Grujic M."/>
            <person name="Henrissat B."/>
            <person name="Kuo A."/>
            <person name="Aerts A."/>
            <person name="Salamov A."/>
            <person name="Lipzen A."/>
            <person name="Labutti K."/>
            <person name="Barry K."/>
            <person name="Miao Y."/>
            <person name="Rahimi M.J."/>
            <person name="Shen Q."/>
            <person name="Grigoriev I.V."/>
            <person name="Kubicek C.P."/>
            <person name="Druzhinina I.S."/>
        </authorList>
    </citation>
    <scope>NUCLEOTIDE SEQUENCE [LARGE SCALE GENOMIC DNA]</scope>
    <source>
        <strain evidence="7">TUCIM 6016</strain>
    </source>
</reference>
<dbReference type="GO" id="GO:0022857">
    <property type="term" value="F:transmembrane transporter activity"/>
    <property type="evidence" value="ECO:0007669"/>
    <property type="project" value="InterPro"/>
</dbReference>
<evidence type="ECO:0000259" key="5">
    <source>
        <dbReference type="PROSITE" id="PS50850"/>
    </source>
</evidence>
<dbReference type="InterPro" id="IPR036259">
    <property type="entry name" value="MFS_trans_sf"/>
</dbReference>
<dbReference type="GeneID" id="36599636"/>
<organism evidence="6 7">
    <name type="scientific">Trichoderma citrinoviride</name>
    <dbReference type="NCBI Taxonomy" id="58853"/>
    <lineage>
        <taxon>Eukaryota</taxon>
        <taxon>Fungi</taxon>
        <taxon>Dikarya</taxon>
        <taxon>Ascomycota</taxon>
        <taxon>Pezizomycotina</taxon>
        <taxon>Sordariomycetes</taxon>
        <taxon>Hypocreomycetidae</taxon>
        <taxon>Hypocreales</taxon>
        <taxon>Hypocreaceae</taxon>
        <taxon>Trichoderma</taxon>
    </lineage>
</organism>
<dbReference type="OrthoDB" id="6499973at2759"/>
<evidence type="ECO:0000256" key="3">
    <source>
        <dbReference type="SAM" id="MobiDB-lite"/>
    </source>
</evidence>
<comment type="similarity">
    <text evidence="2">Belongs to the major facilitator superfamily. Monocarboxylate porter (TC 2.A.1.13) family.</text>
</comment>
<evidence type="ECO:0000256" key="2">
    <source>
        <dbReference type="ARBA" id="ARBA00006727"/>
    </source>
</evidence>
<dbReference type="InterPro" id="IPR020846">
    <property type="entry name" value="MFS_dom"/>
</dbReference>
<dbReference type="SUPFAM" id="SSF103473">
    <property type="entry name" value="MFS general substrate transporter"/>
    <property type="match status" value="1"/>
</dbReference>
<dbReference type="InterPro" id="IPR050327">
    <property type="entry name" value="Proton-linked_MCT"/>
</dbReference>
<dbReference type="RefSeq" id="XP_024746547.1">
    <property type="nucleotide sequence ID" value="XM_024891518.1"/>
</dbReference>
<dbReference type="PANTHER" id="PTHR11360">
    <property type="entry name" value="MONOCARBOXYLATE TRANSPORTER"/>
    <property type="match status" value="1"/>
</dbReference>
<feature type="transmembrane region" description="Helical" evidence="4">
    <location>
        <begin position="99"/>
        <end position="119"/>
    </location>
</feature>
<evidence type="ECO:0000256" key="1">
    <source>
        <dbReference type="ARBA" id="ARBA00004141"/>
    </source>
</evidence>
<dbReference type="GO" id="GO:0016020">
    <property type="term" value="C:membrane"/>
    <property type="evidence" value="ECO:0007669"/>
    <property type="project" value="UniProtKB-SubCell"/>
</dbReference>
<feature type="transmembrane region" description="Helical" evidence="4">
    <location>
        <begin position="386"/>
        <end position="406"/>
    </location>
</feature>
<feature type="transmembrane region" description="Helical" evidence="4">
    <location>
        <begin position="454"/>
        <end position="476"/>
    </location>
</feature>
<feature type="transmembrane region" description="Helical" evidence="4">
    <location>
        <begin position="354"/>
        <end position="374"/>
    </location>
</feature>
<dbReference type="Proteomes" id="UP000241546">
    <property type="component" value="Unassembled WGS sequence"/>
</dbReference>
<feature type="transmembrane region" description="Helical" evidence="4">
    <location>
        <begin position="327"/>
        <end position="348"/>
    </location>
</feature>
<dbReference type="Pfam" id="PF07690">
    <property type="entry name" value="MFS_1"/>
    <property type="match status" value="1"/>
</dbReference>
<feature type="transmembrane region" description="Helical" evidence="4">
    <location>
        <begin position="225"/>
        <end position="245"/>
    </location>
</feature>
<keyword evidence="4" id="KW-0472">Membrane</keyword>
<accession>A0A2T4B1M8</accession>
<dbReference type="InterPro" id="IPR011701">
    <property type="entry name" value="MFS"/>
</dbReference>
<dbReference type="PANTHER" id="PTHR11360:SF305">
    <property type="entry name" value="MAJOR FACILITATOR SUPERFAMILY (MFS) PROFILE DOMAIN-CONTAINING PROTEIN"/>
    <property type="match status" value="1"/>
</dbReference>
<feature type="transmembrane region" description="Helical" evidence="4">
    <location>
        <begin position="61"/>
        <end position="79"/>
    </location>
</feature>
<feature type="transmembrane region" description="Helical" evidence="4">
    <location>
        <begin position="294"/>
        <end position="315"/>
    </location>
</feature>
<dbReference type="Gene3D" id="1.20.1250.20">
    <property type="entry name" value="MFS general substrate transporter like domains"/>
    <property type="match status" value="2"/>
</dbReference>
<feature type="domain" description="Major facilitator superfamily (MFS) profile" evidence="5">
    <location>
        <begin position="266"/>
        <end position="484"/>
    </location>
</feature>
<gene>
    <name evidence="6" type="ORF">BBK36DRAFT_1127527</name>
</gene>
<comment type="subcellular location">
    <subcellularLocation>
        <location evidence="1">Membrane</location>
        <topology evidence="1">Multi-pass membrane protein</topology>
    </subcellularLocation>
</comment>
<sequence>MASISTTTAIELATSSSPSPAWSLRHSNLNKGKTQPSETITAIDHVLEASREVDSTAPEGGYGWVIVASGFVLLWWSLGTTYAWGVMQTALVADGLADLAVLSFVGSLQAALISALAIVNSLVVRKTGVRAAAMLGAACMGGSHILSSFTIKNVGALFFTSGVVMGIGVRLVFLSATQVISTVPSQYFSARRGLANGFMFAGSGFGGAAISFALDSLIQKLGVAWAYRILGLMTLSTALPAAWLMKERIPAERRGFIEWKLFESPTFVLIFLGSAIGTFPLFVPPFFIPLYTKSLGFSTNVGAGLVAGFSLSSAAGRILSGFASDKIGSINTVLASLVLTAVTMLAIWPTSTTLAPLIVFVVINGAANGAFFSTMPTAISKVFGSARVAVAMSMVVTGWVGGYLMVRPHFHSSYFSDDRHHLTRFVYLQGAPIAGYILDSFGGADGGLHAYRPAMFYAGALALASGIFILGARFCINKSLLAVV</sequence>
<feature type="transmembrane region" description="Helical" evidence="4">
    <location>
        <begin position="193"/>
        <end position="213"/>
    </location>
</feature>
<name>A0A2T4B1M8_9HYPO</name>
<keyword evidence="4" id="KW-1133">Transmembrane helix</keyword>
<proteinExistence type="inferred from homology"/>
<feature type="region of interest" description="Disordered" evidence="3">
    <location>
        <begin position="1"/>
        <end position="35"/>
    </location>
</feature>
<keyword evidence="4" id="KW-0812">Transmembrane</keyword>
<evidence type="ECO:0000313" key="6">
    <source>
        <dbReference type="EMBL" id="PTB63227.1"/>
    </source>
</evidence>